<dbReference type="OrthoDB" id="378720at2759"/>
<evidence type="ECO:0000313" key="2">
    <source>
        <dbReference type="Proteomes" id="UP000195879"/>
    </source>
</evidence>
<reference evidence="1 2" key="1">
    <citation type="submission" date="2016-08" db="EMBL/GenBank/DDBJ databases">
        <authorList>
            <consortium name="Pathogen Informatics"/>
        </authorList>
    </citation>
    <scope>NUCLEOTIDE SEQUENCE [LARGE SCALE GENOMIC DNA]</scope>
    <source>
        <strain evidence="1 2">DK</strain>
    </source>
</reference>
<dbReference type="AlphaFoldDB" id="A0A1D3RY75"/>
<accession>A0A1D3RY75</accession>
<organism evidence="1 2">
    <name type="scientific">Plasmodium chabaudi adami</name>
    <dbReference type="NCBI Taxonomy" id="5826"/>
    <lineage>
        <taxon>Eukaryota</taxon>
        <taxon>Sar</taxon>
        <taxon>Alveolata</taxon>
        <taxon>Apicomplexa</taxon>
        <taxon>Aconoidasida</taxon>
        <taxon>Haemosporida</taxon>
        <taxon>Plasmodiidae</taxon>
        <taxon>Plasmodium</taxon>
        <taxon>Plasmodium (Vinckeia)</taxon>
    </lineage>
</organism>
<gene>
    <name evidence="1" type="ORF">PCHDK_000277700</name>
</gene>
<dbReference type="EMBL" id="LT608205">
    <property type="protein sequence ID" value="SCN61054.1"/>
    <property type="molecule type" value="Genomic_DNA"/>
</dbReference>
<sequence>MSYGWLTESTIFGKKEKTIQLEKDKLFNENKHNPKNENSIDKLNSIVNSYLKNIKENKKNPINKKKLSYHEKIYNEKNEDVEKRNKQDKEITTANKKINKEQKYEKLQKKGSNNPKYLVDFELKKEMELEMEKIRKLKENQKAKNWE</sequence>
<evidence type="ECO:0000313" key="1">
    <source>
        <dbReference type="EMBL" id="SCN61054.1"/>
    </source>
</evidence>
<protein>
    <submittedName>
        <fullName evidence="1">Uncharacterized protein</fullName>
    </submittedName>
</protein>
<name>A0A1D3RY75_PLACE</name>
<proteinExistence type="predicted"/>
<dbReference type="Proteomes" id="UP000195879">
    <property type="component" value="Chromosome 11"/>
</dbReference>